<dbReference type="PANTHER" id="PTHR46223:SF3">
    <property type="entry name" value="HISTONE-LYSINE N-METHYLTRANSFERASE SET-23"/>
    <property type="match status" value="1"/>
</dbReference>
<dbReference type="AlphaFoldDB" id="A0A3B0KHN4"/>
<dbReference type="SUPFAM" id="SSF82199">
    <property type="entry name" value="SET domain"/>
    <property type="match status" value="1"/>
</dbReference>
<evidence type="ECO:0000256" key="5">
    <source>
        <dbReference type="ARBA" id="ARBA00022691"/>
    </source>
</evidence>
<evidence type="ECO:0000256" key="7">
    <source>
        <dbReference type="ARBA" id="ARBA00022833"/>
    </source>
</evidence>
<accession>A0A3B0KHN4</accession>
<dbReference type="GO" id="GO:0008757">
    <property type="term" value="F:S-adenosylmethionine-dependent methyltransferase activity"/>
    <property type="evidence" value="ECO:0007669"/>
    <property type="project" value="UniProtKB-ARBA"/>
</dbReference>
<dbReference type="PROSITE" id="PS50280">
    <property type="entry name" value="SET"/>
    <property type="match status" value="1"/>
</dbReference>
<dbReference type="Proteomes" id="UP000268350">
    <property type="component" value="Unassembled WGS sequence"/>
</dbReference>
<feature type="domain" description="Pre-SET" evidence="9">
    <location>
        <begin position="92"/>
        <end position="154"/>
    </location>
</feature>
<keyword evidence="2" id="KW-0158">Chromosome</keyword>
<evidence type="ECO:0000313" key="11">
    <source>
        <dbReference type="Proteomes" id="UP000268350"/>
    </source>
</evidence>
<keyword evidence="3 10" id="KW-0489">Methyltransferase</keyword>
<dbReference type="Gene3D" id="2.170.270.10">
    <property type="entry name" value="SET domain"/>
    <property type="match status" value="1"/>
</dbReference>
<evidence type="ECO:0000256" key="1">
    <source>
        <dbReference type="ARBA" id="ARBA00004286"/>
    </source>
</evidence>
<protein>
    <submittedName>
        <fullName evidence="10">Blast:Histone-lysine N-methyltransferase SETMAR</fullName>
    </submittedName>
</protein>
<dbReference type="GO" id="GO:0032259">
    <property type="term" value="P:methylation"/>
    <property type="evidence" value="ECO:0007669"/>
    <property type="project" value="UniProtKB-KW"/>
</dbReference>
<dbReference type="GO" id="GO:0005694">
    <property type="term" value="C:chromosome"/>
    <property type="evidence" value="ECO:0007669"/>
    <property type="project" value="UniProtKB-SubCell"/>
</dbReference>
<dbReference type="GO" id="GO:0005634">
    <property type="term" value="C:nucleus"/>
    <property type="evidence" value="ECO:0007669"/>
    <property type="project" value="InterPro"/>
</dbReference>
<keyword evidence="5" id="KW-0949">S-adenosyl-L-methionine</keyword>
<organism evidence="10 11">
    <name type="scientific">Drosophila guanche</name>
    <name type="common">Fruit fly</name>
    <dbReference type="NCBI Taxonomy" id="7266"/>
    <lineage>
        <taxon>Eukaryota</taxon>
        <taxon>Metazoa</taxon>
        <taxon>Ecdysozoa</taxon>
        <taxon>Arthropoda</taxon>
        <taxon>Hexapoda</taxon>
        <taxon>Insecta</taxon>
        <taxon>Pterygota</taxon>
        <taxon>Neoptera</taxon>
        <taxon>Endopterygota</taxon>
        <taxon>Diptera</taxon>
        <taxon>Brachycera</taxon>
        <taxon>Muscomorpha</taxon>
        <taxon>Ephydroidea</taxon>
        <taxon>Drosophilidae</taxon>
        <taxon>Drosophila</taxon>
        <taxon>Sophophora</taxon>
    </lineage>
</organism>
<evidence type="ECO:0000256" key="2">
    <source>
        <dbReference type="ARBA" id="ARBA00022454"/>
    </source>
</evidence>
<dbReference type="GO" id="GO:0042054">
    <property type="term" value="F:histone methyltransferase activity"/>
    <property type="evidence" value="ECO:0007669"/>
    <property type="project" value="InterPro"/>
</dbReference>
<dbReference type="InterPro" id="IPR050973">
    <property type="entry name" value="H3K9_Histone-Lys_N-MTase"/>
</dbReference>
<dbReference type="STRING" id="7266.A0A3B0KHN4"/>
<dbReference type="PROSITE" id="PS50867">
    <property type="entry name" value="PRE_SET"/>
    <property type="match status" value="1"/>
</dbReference>
<keyword evidence="6" id="KW-0479">Metal-binding</keyword>
<dbReference type="InterPro" id="IPR046341">
    <property type="entry name" value="SET_dom_sf"/>
</dbReference>
<dbReference type="InterPro" id="IPR001214">
    <property type="entry name" value="SET_dom"/>
</dbReference>
<dbReference type="GO" id="GO:0008270">
    <property type="term" value="F:zinc ion binding"/>
    <property type="evidence" value="ECO:0007669"/>
    <property type="project" value="InterPro"/>
</dbReference>
<dbReference type="GO" id="GO:0008170">
    <property type="term" value="F:N-methyltransferase activity"/>
    <property type="evidence" value="ECO:0007669"/>
    <property type="project" value="UniProtKB-ARBA"/>
</dbReference>
<proteinExistence type="predicted"/>
<dbReference type="Pfam" id="PF00856">
    <property type="entry name" value="SET"/>
    <property type="match status" value="1"/>
</dbReference>
<keyword evidence="7" id="KW-0862">Zinc</keyword>
<comment type="subcellular location">
    <subcellularLocation>
        <location evidence="1">Chromosome</location>
    </subcellularLocation>
</comment>
<keyword evidence="11" id="KW-1185">Reference proteome</keyword>
<evidence type="ECO:0000259" key="9">
    <source>
        <dbReference type="PROSITE" id="PS50867"/>
    </source>
</evidence>
<name>A0A3B0KHN4_DROGU</name>
<keyword evidence="4 10" id="KW-0808">Transferase</keyword>
<dbReference type="EMBL" id="OUUW01000007">
    <property type="protein sequence ID" value="SPP83208.1"/>
    <property type="molecule type" value="Genomic_DNA"/>
</dbReference>
<dbReference type="OMA" id="QNGPLNC"/>
<dbReference type="SMART" id="SM00317">
    <property type="entry name" value="SET"/>
    <property type="match status" value="1"/>
</dbReference>
<sequence>MLESIAGSIDVCAALVSSCSKIFKLKYKLKKQELMCSSILGSNGMAQSRIIVNDDYEHPDNIEYILESVLMPSEDSLDFIQLKNEYNSLILHQCQCDKGDCSRCSHGGAYEYCPKGKELIQRQSKESCSIPILECNSLCDCRLDFCTNRLVQYGPRENLEVFNSATFKSKGVRTKVNIPCGAFICEYAGEILTISEAKRRLVNNKELECMNYVLVLNEYTKTDDCREEKRQVTIVDPSRRGNIGRYINHSCEPNCQIAAVRIDCPIPKICIFAARNIHAHEELCFHYGGEDQQVDQASDSKTCLCTADSCAGFMPNSAII</sequence>
<evidence type="ECO:0000256" key="3">
    <source>
        <dbReference type="ARBA" id="ARBA00022603"/>
    </source>
</evidence>
<dbReference type="OrthoDB" id="308383at2759"/>
<evidence type="ECO:0000259" key="8">
    <source>
        <dbReference type="PROSITE" id="PS50280"/>
    </source>
</evidence>
<evidence type="ECO:0000313" key="10">
    <source>
        <dbReference type="EMBL" id="SPP83208.1"/>
    </source>
</evidence>
<dbReference type="InterPro" id="IPR007728">
    <property type="entry name" value="Pre-SET_dom"/>
</dbReference>
<gene>
    <name evidence="10" type="ORF">DGUA_6G018030</name>
</gene>
<feature type="domain" description="SET" evidence="8">
    <location>
        <begin position="157"/>
        <end position="288"/>
    </location>
</feature>
<evidence type="ECO:0000256" key="4">
    <source>
        <dbReference type="ARBA" id="ARBA00022679"/>
    </source>
</evidence>
<dbReference type="PANTHER" id="PTHR46223">
    <property type="entry name" value="HISTONE-LYSINE N-METHYLTRANSFERASE SUV39H"/>
    <property type="match status" value="1"/>
</dbReference>
<reference evidence="11" key="1">
    <citation type="submission" date="2018-01" db="EMBL/GenBank/DDBJ databases">
        <authorList>
            <person name="Alioto T."/>
            <person name="Alioto T."/>
        </authorList>
    </citation>
    <scope>NUCLEOTIDE SEQUENCE [LARGE SCALE GENOMIC DNA]</scope>
</reference>
<evidence type="ECO:0000256" key="6">
    <source>
        <dbReference type="ARBA" id="ARBA00022723"/>
    </source>
</evidence>